<gene>
    <name evidence="3" type="ORF">E9232_002857</name>
</gene>
<proteinExistence type="inferred from homology"/>
<dbReference type="PANTHER" id="PTHR43477:SF1">
    <property type="entry name" value="DIHYDROANTICAPSIN 7-DEHYDROGENASE"/>
    <property type="match status" value="1"/>
</dbReference>
<reference evidence="3 4" key="1">
    <citation type="submission" date="2023-07" db="EMBL/GenBank/DDBJ databases">
        <title>Sorghum-associated microbial communities from plants grown in Nebraska, USA.</title>
        <authorList>
            <person name="Schachtman D."/>
        </authorList>
    </citation>
    <scope>NUCLEOTIDE SEQUENCE [LARGE SCALE GENOMIC DNA]</scope>
    <source>
        <strain evidence="3 4">584</strain>
    </source>
</reference>
<comment type="similarity">
    <text evidence="1">Belongs to the short-chain dehydrogenases/reductases (SDR) family.</text>
</comment>
<evidence type="ECO:0000313" key="4">
    <source>
        <dbReference type="Proteomes" id="UP001262410"/>
    </source>
</evidence>
<dbReference type="Pfam" id="PF13561">
    <property type="entry name" value="adh_short_C2"/>
    <property type="match status" value="1"/>
</dbReference>
<dbReference type="EMBL" id="JAVDPW010000004">
    <property type="protein sequence ID" value="MDR6290336.1"/>
    <property type="molecule type" value="Genomic_DNA"/>
</dbReference>
<dbReference type="PRINTS" id="PR00081">
    <property type="entry name" value="GDHRDH"/>
</dbReference>
<keyword evidence="4" id="KW-1185">Reference proteome</keyword>
<dbReference type="PANTHER" id="PTHR43477">
    <property type="entry name" value="DIHYDROANTICAPSIN 7-DEHYDROGENASE"/>
    <property type="match status" value="1"/>
</dbReference>
<accession>A0ABU1JNZ1</accession>
<comment type="caution">
    <text evidence="3">The sequence shown here is derived from an EMBL/GenBank/DDBJ whole genome shotgun (WGS) entry which is preliminary data.</text>
</comment>
<dbReference type="RefSeq" id="WP_309794805.1">
    <property type="nucleotide sequence ID" value="NZ_JAVDPW010000004.1"/>
</dbReference>
<keyword evidence="2" id="KW-0560">Oxidoreductase</keyword>
<dbReference type="InterPro" id="IPR051122">
    <property type="entry name" value="SDR_DHRS6-like"/>
</dbReference>
<sequence>MSDLTGKRVLVVGGSSGIGLATAQAAAKLGAGVVVASRSQDKLDAAVAAIGPGSQGRVLDTTSDAAVEAFFADGAAYDHVVISAAQTKVAAVRELPLADAQASMDSKFWGAYRIARAAPIRDGGSLTFVTGVLAIRPRKGAAIQGAINAGLEALAQGLALELAPVRVNTVSPGLVETPLYDRMAAEARQAMYERAAATLPAGLVGQPEHIAAQILALITNPYATGSIVYIHGGSALV</sequence>
<dbReference type="InterPro" id="IPR036291">
    <property type="entry name" value="NAD(P)-bd_dom_sf"/>
</dbReference>
<name>A0ABU1JNZ1_9PROT</name>
<evidence type="ECO:0000313" key="3">
    <source>
        <dbReference type="EMBL" id="MDR6290336.1"/>
    </source>
</evidence>
<dbReference type="NCBIfam" id="NF005449">
    <property type="entry name" value="PRK07041.1"/>
    <property type="match status" value="1"/>
</dbReference>
<dbReference type="Proteomes" id="UP001262410">
    <property type="component" value="Unassembled WGS sequence"/>
</dbReference>
<dbReference type="SUPFAM" id="SSF51735">
    <property type="entry name" value="NAD(P)-binding Rossmann-fold domains"/>
    <property type="match status" value="1"/>
</dbReference>
<evidence type="ECO:0000256" key="1">
    <source>
        <dbReference type="ARBA" id="ARBA00006484"/>
    </source>
</evidence>
<protein>
    <submittedName>
        <fullName evidence="3">NAD(P)-dependent dehydrogenase (Short-subunit alcohol dehydrogenase family)</fullName>
    </submittedName>
</protein>
<dbReference type="InterPro" id="IPR002347">
    <property type="entry name" value="SDR_fam"/>
</dbReference>
<organism evidence="3 4">
    <name type="scientific">Inquilinus ginsengisoli</name>
    <dbReference type="NCBI Taxonomy" id="363840"/>
    <lineage>
        <taxon>Bacteria</taxon>
        <taxon>Pseudomonadati</taxon>
        <taxon>Pseudomonadota</taxon>
        <taxon>Alphaproteobacteria</taxon>
        <taxon>Rhodospirillales</taxon>
        <taxon>Rhodospirillaceae</taxon>
        <taxon>Inquilinus</taxon>
    </lineage>
</organism>
<evidence type="ECO:0000256" key="2">
    <source>
        <dbReference type="ARBA" id="ARBA00023002"/>
    </source>
</evidence>
<dbReference type="Gene3D" id="3.40.50.720">
    <property type="entry name" value="NAD(P)-binding Rossmann-like Domain"/>
    <property type="match status" value="1"/>
</dbReference>